<sequence>MGKVNAVVKDTWIDFFGTDYIKFSENILSAERTLNEVEGIGSLLNLPLSSTILDLGCGQGRIAVPLAKLGYKIFGYDASAVLLEEAHKRAIDAKVDINYELVDMRVMDQFESFDAIINIGTAFGYVPEESDDCAIIKNIYRALKPGGIFILDTENRDNKIRNFIETYDSSMNGTVINTERNFDASTGRWEERMKWQAGGEERTATLNVRLYAATELKRMMTEAGFQLIDMYGSLYRERLDLSSTRLVIVAKKGF</sequence>
<dbReference type="PANTHER" id="PTHR43861">
    <property type="entry name" value="TRANS-ACONITATE 2-METHYLTRANSFERASE-RELATED"/>
    <property type="match status" value="1"/>
</dbReference>
<protein>
    <submittedName>
        <fullName evidence="3">Methyltransferase family protein</fullName>
    </submittedName>
</protein>
<reference evidence="3 4" key="1">
    <citation type="submission" date="2018-05" db="EMBL/GenBank/DDBJ databases">
        <title>Genomic Encyclopedia of Type Strains, Phase III (KMG-III): the genomes of soil and plant-associated and newly described type strains.</title>
        <authorList>
            <person name="Whitman W."/>
        </authorList>
    </citation>
    <scope>NUCLEOTIDE SEQUENCE [LARGE SCALE GENOMIC DNA]</scope>
    <source>
        <strain evidence="3 4">CECT 5696</strain>
    </source>
</reference>
<dbReference type="GO" id="GO:0008168">
    <property type="term" value="F:methyltransferase activity"/>
    <property type="evidence" value="ECO:0007669"/>
    <property type="project" value="UniProtKB-KW"/>
</dbReference>
<dbReference type="SUPFAM" id="SSF53335">
    <property type="entry name" value="S-adenosyl-L-methionine-dependent methyltransferases"/>
    <property type="match status" value="1"/>
</dbReference>
<dbReference type="EMBL" id="QGTQ01000007">
    <property type="protein sequence ID" value="PWW03186.1"/>
    <property type="molecule type" value="Genomic_DNA"/>
</dbReference>
<evidence type="ECO:0000259" key="2">
    <source>
        <dbReference type="Pfam" id="PF13649"/>
    </source>
</evidence>
<dbReference type="Gene3D" id="3.40.50.150">
    <property type="entry name" value="Vaccinia Virus protein VP39"/>
    <property type="match status" value="1"/>
</dbReference>
<dbReference type="Pfam" id="PF13649">
    <property type="entry name" value="Methyltransf_25"/>
    <property type="match status" value="1"/>
</dbReference>
<feature type="domain" description="Methyltransferase" evidence="2">
    <location>
        <begin position="52"/>
        <end position="147"/>
    </location>
</feature>
<proteinExistence type="predicted"/>
<evidence type="ECO:0000313" key="4">
    <source>
        <dbReference type="Proteomes" id="UP000246635"/>
    </source>
</evidence>
<accession>A0A2V2YU33</accession>
<evidence type="ECO:0000256" key="1">
    <source>
        <dbReference type="ARBA" id="ARBA00022679"/>
    </source>
</evidence>
<dbReference type="InterPro" id="IPR041698">
    <property type="entry name" value="Methyltransf_25"/>
</dbReference>
<organism evidence="3 4">
    <name type="scientific">Paenibacillus cellulosilyticus</name>
    <dbReference type="NCBI Taxonomy" id="375489"/>
    <lineage>
        <taxon>Bacteria</taxon>
        <taxon>Bacillati</taxon>
        <taxon>Bacillota</taxon>
        <taxon>Bacilli</taxon>
        <taxon>Bacillales</taxon>
        <taxon>Paenibacillaceae</taxon>
        <taxon>Paenibacillus</taxon>
    </lineage>
</organism>
<dbReference type="Gene3D" id="2.20.25.110">
    <property type="entry name" value="S-adenosyl-L-methionine-dependent methyltransferases"/>
    <property type="match status" value="1"/>
</dbReference>
<comment type="caution">
    <text evidence="3">The sequence shown here is derived from an EMBL/GenBank/DDBJ whole genome shotgun (WGS) entry which is preliminary data.</text>
</comment>
<dbReference type="InterPro" id="IPR029063">
    <property type="entry name" value="SAM-dependent_MTases_sf"/>
</dbReference>
<dbReference type="GO" id="GO:0032259">
    <property type="term" value="P:methylation"/>
    <property type="evidence" value="ECO:0007669"/>
    <property type="project" value="UniProtKB-KW"/>
</dbReference>
<evidence type="ECO:0000313" key="3">
    <source>
        <dbReference type="EMBL" id="PWW03186.1"/>
    </source>
</evidence>
<dbReference type="CDD" id="cd02440">
    <property type="entry name" value="AdoMet_MTases"/>
    <property type="match status" value="1"/>
</dbReference>
<dbReference type="AlphaFoldDB" id="A0A2V2YU33"/>
<name>A0A2V2YU33_9BACL</name>
<gene>
    <name evidence="3" type="ORF">DFQ01_10783</name>
</gene>
<keyword evidence="1 3" id="KW-0808">Transferase</keyword>
<keyword evidence="4" id="KW-1185">Reference proteome</keyword>
<keyword evidence="3" id="KW-0489">Methyltransferase</keyword>
<dbReference type="Proteomes" id="UP000246635">
    <property type="component" value="Unassembled WGS sequence"/>
</dbReference>